<dbReference type="InterPro" id="IPR001387">
    <property type="entry name" value="Cro/C1-type_HTH"/>
</dbReference>
<gene>
    <name evidence="2" type="ORF">DW206_04110</name>
</gene>
<dbReference type="CDD" id="cd00093">
    <property type="entry name" value="HTH_XRE"/>
    <property type="match status" value="1"/>
</dbReference>
<feature type="domain" description="HTH cro/C1-type" evidence="1">
    <location>
        <begin position="5"/>
        <end position="57"/>
    </location>
</feature>
<proteinExistence type="predicted"/>
<dbReference type="GO" id="GO:0003677">
    <property type="term" value="F:DNA binding"/>
    <property type="evidence" value="ECO:0007669"/>
    <property type="project" value="InterPro"/>
</dbReference>
<dbReference type="Gene3D" id="1.10.260.40">
    <property type="entry name" value="lambda repressor-like DNA-binding domains"/>
    <property type="match status" value="1"/>
</dbReference>
<accession>A0A414X9X1</accession>
<dbReference type="AlphaFoldDB" id="A0A414X9X1"/>
<dbReference type="Pfam" id="PF01381">
    <property type="entry name" value="HTH_3"/>
    <property type="match status" value="1"/>
</dbReference>
<organism evidence="2 3">
    <name type="scientific">Bacteroides ovatus</name>
    <dbReference type="NCBI Taxonomy" id="28116"/>
    <lineage>
        <taxon>Bacteria</taxon>
        <taxon>Pseudomonadati</taxon>
        <taxon>Bacteroidota</taxon>
        <taxon>Bacteroidia</taxon>
        <taxon>Bacteroidales</taxon>
        <taxon>Bacteroidaceae</taxon>
        <taxon>Bacteroides</taxon>
    </lineage>
</organism>
<sequence length="98" mass="10643">MALRIKELIKEKGTTVKDLAQKMGISNVGLSQHINGNPSVEVLERIASALDVDVPELFTSSSGGIIGVIRIRDTNYNINSVPDLSRLLDRIESGEIVL</sequence>
<name>A0A414X9X1_BACOV</name>
<evidence type="ECO:0000259" key="1">
    <source>
        <dbReference type="PROSITE" id="PS50943"/>
    </source>
</evidence>
<dbReference type="EMBL" id="QRJR01000002">
    <property type="protein sequence ID" value="RHH52288.1"/>
    <property type="molecule type" value="Genomic_DNA"/>
</dbReference>
<dbReference type="SUPFAM" id="SSF47413">
    <property type="entry name" value="lambda repressor-like DNA-binding domains"/>
    <property type="match status" value="1"/>
</dbReference>
<dbReference type="PROSITE" id="PS50943">
    <property type="entry name" value="HTH_CROC1"/>
    <property type="match status" value="1"/>
</dbReference>
<comment type="caution">
    <text evidence="2">The sequence shown here is derived from an EMBL/GenBank/DDBJ whole genome shotgun (WGS) entry which is preliminary data.</text>
</comment>
<reference evidence="2 3" key="1">
    <citation type="submission" date="2018-08" db="EMBL/GenBank/DDBJ databases">
        <title>A genome reference for cultivated species of the human gut microbiota.</title>
        <authorList>
            <person name="Zou Y."/>
            <person name="Xue W."/>
            <person name="Luo G."/>
        </authorList>
    </citation>
    <scope>NUCLEOTIDE SEQUENCE [LARGE SCALE GENOMIC DNA]</scope>
    <source>
        <strain evidence="2 3">AM17-48</strain>
    </source>
</reference>
<evidence type="ECO:0000313" key="3">
    <source>
        <dbReference type="Proteomes" id="UP000283329"/>
    </source>
</evidence>
<dbReference type="InterPro" id="IPR010982">
    <property type="entry name" value="Lambda_DNA-bd_dom_sf"/>
</dbReference>
<dbReference type="SMART" id="SM00530">
    <property type="entry name" value="HTH_XRE"/>
    <property type="match status" value="1"/>
</dbReference>
<dbReference type="RefSeq" id="WP_118299327.1">
    <property type="nucleotide sequence ID" value="NZ_QRJR01000002.1"/>
</dbReference>
<protein>
    <submittedName>
        <fullName evidence="2">XRE family transcriptional regulator</fullName>
    </submittedName>
</protein>
<evidence type="ECO:0000313" key="2">
    <source>
        <dbReference type="EMBL" id="RHH52288.1"/>
    </source>
</evidence>
<dbReference type="Proteomes" id="UP000283329">
    <property type="component" value="Unassembled WGS sequence"/>
</dbReference>